<dbReference type="HAMAP" id="MF_01374">
    <property type="entry name" value="Glyoxalase_2"/>
    <property type="match status" value="1"/>
</dbReference>
<comment type="similarity">
    <text evidence="3 7">Belongs to the metallo-beta-lactamase superfamily. Glyoxalase II family.</text>
</comment>
<reference evidence="9 10" key="1">
    <citation type="submission" date="2017-08" db="EMBL/GenBank/DDBJ databases">
        <title>Infants hospitalized years apart are colonized by the same room-sourced microbial strains.</title>
        <authorList>
            <person name="Brooks B."/>
            <person name="Olm M.R."/>
            <person name="Firek B.A."/>
            <person name="Baker R."/>
            <person name="Thomas B.C."/>
            <person name="Morowitz M.J."/>
            <person name="Banfield J.F."/>
        </authorList>
    </citation>
    <scope>NUCLEOTIDE SEQUENCE [LARGE SCALE GENOMIC DNA]</scope>
    <source>
        <strain evidence="9">S2_009_000_R2_77</strain>
    </source>
</reference>
<dbReference type="GO" id="GO:0004416">
    <property type="term" value="F:hydroxyacylglutathione hydrolase activity"/>
    <property type="evidence" value="ECO:0007669"/>
    <property type="project" value="UniProtKB-UniRule"/>
</dbReference>
<dbReference type="PANTHER" id="PTHR43705:SF1">
    <property type="entry name" value="HYDROXYACYLGLUTATHIONE HYDROLASE GLOB"/>
    <property type="match status" value="1"/>
</dbReference>
<evidence type="ECO:0000313" key="9">
    <source>
        <dbReference type="EMBL" id="PZP21237.1"/>
    </source>
</evidence>
<keyword evidence="5 7" id="KW-0378">Hydrolase</keyword>
<feature type="binding site" evidence="7">
    <location>
        <position position="60"/>
    </location>
    <ligand>
        <name>Zn(2+)</name>
        <dbReference type="ChEBI" id="CHEBI:29105"/>
        <label>2</label>
    </ligand>
</feature>
<dbReference type="RefSeq" id="WP_273234565.1">
    <property type="nucleotide sequence ID" value="NZ_QFOH01000032.1"/>
</dbReference>
<dbReference type="InterPro" id="IPR001018">
    <property type="entry name" value="Beta-lactamase_class-B_CS"/>
</dbReference>
<keyword evidence="4 7" id="KW-0479">Metal-binding</keyword>
<dbReference type="PROSITE" id="PS00743">
    <property type="entry name" value="BETA_LACTAMASE_B_1"/>
    <property type="match status" value="1"/>
</dbReference>
<comment type="function">
    <text evidence="7">Thiolesterase that catalyzes the hydrolysis of S-D-lactoyl-glutathione to form glutathione and D-lactic acid.</text>
</comment>
<comment type="caution">
    <text evidence="9">The sequence shown here is derived from an EMBL/GenBank/DDBJ whole genome shotgun (WGS) entry which is preliminary data.</text>
</comment>
<dbReference type="UniPathway" id="UPA00619">
    <property type="reaction ID" value="UER00676"/>
</dbReference>
<dbReference type="InterPro" id="IPR036866">
    <property type="entry name" value="RibonucZ/Hydroxyglut_hydro"/>
</dbReference>
<evidence type="ECO:0000256" key="4">
    <source>
        <dbReference type="ARBA" id="ARBA00022723"/>
    </source>
</evidence>
<dbReference type="EC" id="3.1.2.6" evidence="7"/>
<dbReference type="GO" id="GO:0017001">
    <property type="term" value="P:antibiotic catabolic process"/>
    <property type="evidence" value="ECO:0007669"/>
    <property type="project" value="InterPro"/>
</dbReference>
<name>A0A2W5CVL0_9PSED</name>
<comment type="subunit">
    <text evidence="7">Monomer.</text>
</comment>
<feature type="binding site" evidence="7">
    <location>
        <position position="173"/>
    </location>
    <ligand>
        <name>Zn(2+)</name>
        <dbReference type="ChEBI" id="CHEBI:29105"/>
        <label>2</label>
    </ligand>
</feature>
<feature type="binding site" evidence="7">
    <location>
        <position position="135"/>
    </location>
    <ligand>
        <name>Zn(2+)</name>
        <dbReference type="ChEBI" id="CHEBI:29105"/>
        <label>2</label>
    </ligand>
</feature>
<organism evidence="9 10">
    <name type="scientific">Pseudomonas kuykendallii</name>
    <dbReference type="NCBI Taxonomy" id="1007099"/>
    <lineage>
        <taxon>Bacteria</taxon>
        <taxon>Pseudomonadati</taxon>
        <taxon>Pseudomonadota</taxon>
        <taxon>Gammaproteobacteria</taxon>
        <taxon>Pseudomonadales</taxon>
        <taxon>Pseudomonadaceae</taxon>
        <taxon>Pseudomonas</taxon>
    </lineage>
</organism>
<dbReference type="Gene3D" id="3.60.15.10">
    <property type="entry name" value="Ribonuclease Z/Hydroxyacylglutathione hydrolase-like"/>
    <property type="match status" value="1"/>
</dbReference>
<evidence type="ECO:0000256" key="6">
    <source>
        <dbReference type="ARBA" id="ARBA00022833"/>
    </source>
</evidence>
<comment type="cofactor">
    <cofactor evidence="7">
        <name>Zn(2+)</name>
        <dbReference type="ChEBI" id="CHEBI:29105"/>
    </cofactor>
    <text evidence="7">Binds 2 Zn(2+) ions per subunit.</text>
</comment>
<dbReference type="Pfam" id="PF16123">
    <property type="entry name" value="HAGH_C"/>
    <property type="match status" value="1"/>
</dbReference>
<feature type="binding site" evidence="7">
    <location>
        <position position="61"/>
    </location>
    <ligand>
        <name>Zn(2+)</name>
        <dbReference type="ChEBI" id="CHEBI:29105"/>
        <label>2</label>
    </ligand>
</feature>
<dbReference type="SMART" id="SM00849">
    <property type="entry name" value="Lactamase_B"/>
    <property type="match status" value="1"/>
</dbReference>
<proteinExistence type="inferred from homology"/>
<dbReference type="GO" id="GO:0019243">
    <property type="term" value="P:methylglyoxal catabolic process to D-lactate via S-lactoyl-glutathione"/>
    <property type="evidence" value="ECO:0007669"/>
    <property type="project" value="UniProtKB-UniRule"/>
</dbReference>
<feature type="binding site" evidence="7">
    <location>
        <position position="135"/>
    </location>
    <ligand>
        <name>Zn(2+)</name>
        <dbReference type="ChEBI" id="CHEBI:29105"/>
        <label>1</label>
    </ligand>
</feature>
<evidence type="ECO:0000313" key="10">
    <source>
        <dbReference type="Proteomes" id="UP000249198"/>
    </source>
</evidence>
<dbReference type="InterPro" id="IPR050110">
    <property type="entry name" value="Glyoxalase_II_hydrolase"/>
</dbReference>
<dbReference type="GO" id="GO:0008270">
    <property type="term" value="F:zinc ion binding"/>
    <property type="evidence" value="ECO:0007669"/>
    <property type="project" value="InterPro"/>
</dbReference>
<dbReference type="Pfam" id="PF00753">
    <property type="entry name" value="Lactamase_B"/>
    <property type="match status" value="1"/>
</dbReference>
<dbReference type="InterPro" id="IPR032282">
    <property type="entry name" value="HAGH_C"/>
</dbReference>
<evidence type="ECO:0000256" key="7">
    <source>
        <dbReference type="HAMAP-Rule" id="MF_01374"/>
    </source>
</evidence>
<evidence type="ECO:0000256" key="2">
    <source>
        <dbReference type="ARBA" id="ARBA00004963"/>
    </source>
</evidence>
<dbReference type="CDD" id="cd07723">
    <property type="entry name" value="hydroxyacylglutathione_hydrolase_MBL-fold"/>
    <property type="match status" value="1"/>
</dbReference>
<evidence type="ECO:0000259" key="8">
    <source>
        <dbReference type="SMART" id="SM00849"/>
    </source>
</evidence>
<dbReference type="GO" id="GO:0008800">
    <property type="term" value="F:beta-lactamase activity"/>
    <property type="evidence" value="ECO:0007669"/>
    <property type="project" value="InterPro"/>
</dbReference>
<sequence>MLCIQALRAFADNYIWLLQDVALRRCAVVDPGDAEPVQDWLQRNPGWQLADILVTHHHDDHTGGIAALKRSTGCRVIGPAGGRIPALDLTLHDGDLCAALGQRIEVIGVPGHTLDHIAYFLPGTAGARPWLFSGDTLFAGGCGRLFEGSAQQMHDSLTRLAALPAETEVFCAHEYTLGNLRFACAVEPDNRELRQRLEQTEAIRAHDGISLPSNLACERATNPFLRTGEARVREAAARFSRCQQADPVAVFAALREWKNGFPG</sequence>
<dbReference type="PIRSF" id="PIRSF005457">
    <property type="entry name" value="Glx"/>
    <property type="match status" value="1"/>
</dbReference>
<accession>A0A2W5CVL0</accession>
<evidence type="ECO:0000256" key="3">
    <source>
        <dbReference type="ARBA" id="ARBA00006759"/>
    </source>
</evidence>
<feature type="binding site" evidence="7">
    <location>
        <position position="58"/>
    </location>
    <ligand>
        <name>Zn(2+)</name>
        <dbReference type="ChEBI" id="CHEBI:29105"/>
        <label>1</label>
    </ligand>
</feature>
<dbReference type="SUPFAM" id="SSF56281">
    <property type="entry name" value="Metallo-hydrolase/oxidoreductase"/>
    <property type="match status" value="1"/>
</dbReference>
<dbReference type="AlphaFoldDB" id="A0A2W5CVL0"/>
<feature type="domain" description="Metallo-beta-lactamase" evidence="8">
    <location>
        <begin position="12"/>
        <end position="173"/>
    </location>
</feature>
<protein>
    <recommendedName>
        <fullName evidence="7">Hydroxyacylglutathione hydrolase</fullName>
        <ecNumber evidence="7">3.1.2.6</ecNumber>
    </recommendedName>
    <alternativeName>
        <fullName evidence="7">Glyoxalase II</fullName>
        <shortName evidence="7">Glx II</shortName>
    </alternativeName>
</protein>
<dbReference type="EMBL" id="QFOH01000032">
    <property type="protein sequence ID" value="PZP21237.1"/>
    <property type="molecule type" value="Genomic_DNA"/>
</dbReference>
<dbReference type="InterPro" id="IPR001279">
    <property type="entry name" value="Metallo-B-lactamas"/>
</dbReference>
<keyword evidence="6 7" id="KW-0862">Zinc</keyword>
<dbReference type="Proteomes" id="UP000249198">
    <property type="component" value="Unassembled WGS sequence"/>
</dbReference>
<dbReference type="InterPro" id="IPR035680">
    <property type="entry name" value="Clx_II_MBL"/>
</dbReference>
<feature type="binding site" evidence="7">
    <location>
        <position position="112"/>
    </location>
    <ligand>
        <name>Zn(2+)</name>
        <dbReference type="ChEBI" id="CHEBI:29105"/>
        <label>1</label>
    </ligand>
</feature>
<feature type="binding site" evidence="7">
    <location>
        <position position="56"/>
    </location>
    <ligand>
        <name>Zn(2+)</name>
        <dbReference type="ChEBI" id="CHEBI:29105"/>
        <label>1</label>
    </ligand>
</feature>
<evidence type="ECO:0000256" key="1">
    <source>
        <dbReference type="ARBA" id="ARBA00001623"/>
    </source>
</evidence>
<dbReference type="InterPro" id="IPR017782">
    <property type="entry name" value="Hydroxyacylglutathione_Hdrlase"/>
</dbReference>
<gene>
    <name evidence="7 9" type="primary">gloB</name>
    <name evidence="9" type="ORF">DI599_19785</name>
</gene>
<comment type="pathway">
    <text evidence="2 7">Secondary metabolite metabolism; methylglyoxal degradation; (R)-lactate from methylglyoxal: step 2/2.</text>
</comment>
<comment type="catalytic activity">
    <reaction evidence="1 7">
        <text>an S-(2-hydroxyacyl)glutathione + H2O = a 2-hydroxy carboxylate + glutathione + H(+)</text>
        <dbReference type="Rhea" id="RHEA:21864"/>
        <dbReference type="ChEBI" id="CHEBI:15377"/>
        <dbReference type="ChEBI" id="CHEBI:15378"/>
        <dbReference type="ChEBI" id="CHEBI:57925"/>
        <dbReference type="ChEBI" id="CHEBI:58896"/>
        <dbReference type="ChEBI" id="CHEBI:71261"/>
        <dbReference type="EC" id="3.1.2.6"/>
    </reaction>
</comment>
<dbReference type="NCBIfam" id="TIGR03413">
    <property type="entry name" value="GSH_gloB"/>
    <property type="match status" value="1"/>
</dbReference>
<evidence type="ECO:0000256" key="5">
    <source>
        <dbReference type="ARBA" id="ARBA00022801"/>
    </source>
</evidence>
<dbReference type="PANTHER" id="PTHR43705">
    <property type="entry name" value="HYDROXYACYLGLUTATHIONE HYDROLASE"/>
    <property type="match status" value="1"/>
</dbReference>